<dbReference type="Pfam" id="PF18914">
    <property type="entry name" value="DUF5666"/>
    <property type="match status" value="2"/>
</dbReference>
<dbReference type="EMBL" id="CP007139">
    <property type="protein sequence ID" value="AIE86805.1"/>
    <property type="molecule type" value="Genomic_DNA"/>
</dbReference>
<dbReference type="Pfam" id="PF14321">
    <property type="entry name" value="DUF4382"/>
    <property type="match status" value="1"/>
</dbReference>
<evidence type="ECO:0000256" key="1">
    <source>
        <dbReference type="SAM" id="MobiDB-lite"/>
    </source>
</evidence>
<gene>
    <name evidence="4" type="ORF">OP10G_3437</name>
</gene>
<dbReference type="Proteomes" id="UP000027982">
    <property type="component" value="Chromosome"/>
</dbReference>
<protein>
    <recommendedName>
        <fullName evidence="6">DUF5666 domain-containing protein</fullName>
    </recommendedName>
</protein>
<name>A0A068NVI7_FIMGI</name>
<dbReference type="AlphaFoldDB" id="A0A068NVI7"/>
<feature type="domain" description="DUF4382" evidence="2">
    <location>
        <begin position="6"/>
        <end position="114"/>
    </location>
</feature>
<evidence type="ECO:0000259" key="3">
    <source>
        <dbReference type="Pfam" id="PF18914"/>
    </source>
</evidence>
<evidence type="ECO:0000313" key="5">
    <source>
        <dbReference type="Proteomes" id="UP000027982"/>
    </source>
</evidence>
<feature type="domain" description="DUF5666" evidence="3">
    <location>
        <begin position="166"/>
        <end position="236"/>
    </location>
</feature>
<evidence type="ECO:0008006" key="6">
    <source>
        <dbReference type="Google" id="ProtNLM"/>
    </source>
</evidence>
<dbReference type="InterPro" id="IPR025491">
    <property type="entry name" value="DUF4382"/>
</dbReference>
<dbReference type="KEGG" id="fgi:OP10G_3437"/>
<dbReference type="HOGENOM" id="CLU_599563_0_0_0"/>
<organism evidence="4 5">
    <name type="scientific">Fimbriimonas ginsengisoli Gsoil 348</name>
    <dbReference type="NCBI Taxonomy" id="661478"/>
    <lineage>
        <taxon>Bacteria</taxon>
        <taxon>Bacillati</taxon>
        <taxon>Armatimonadota</taxon>
        <taxon>Fimbriimonadia</taxon>
        <taxon>Fimbriimonadales</taxon>
        <taxon>Fimbriimonadaceae</taxon>
        <taxon>Fimbriimonas</taxon>
    </lineage>
</organism>
<accession>A0A068NVI7</accession>
<feature type="domain" description="DUF5666" evidence="3">
    <location>
        <begin position="356"/>
        <end position="438"/>
    </location>
</feature>
<feature type="region of interest" description="Disordered" evidence="1">
    <location>
        <begin position="334"/>
        <end position="355"/>
    </location>
</feature>
<dbReference type="InterPro" id="IPR043724">
    <property type="entry name" value="DUF5666"/>
</dbReference>
<proteinExistence type="predicted"/>
<feature type="compositionally biased region" description="Basic and acidic residues" evidence="1">
    <location>
        <begin position="334"/>
        <end position="353"/>
    </location>
</feature>
<reference evidence="4 5" key="1">
    <citation type="journal article" date="2014" name="PLoS ONE">
        <title>The first complete genome sequence of the class fimbriimonadia in the phylum armatimonadetes.</title>
        <authorList>
            <person name="Hu Z.Y."/>
            <person name="Wang Y.Z."/>
            <person name="Im W.T."/>
            <person name="Wang S.Y."/>
            <person name="Zhao G.P."/>
            <person name="Zheng H.J."/>
            <person name="Quan Z.X."/>
        </authorList>
    </citation>
    <scope>NUCLEOTIDE SEQUENCE [LARGE SCALE GENOMIC DNA]</scope>
    <source>
        <strain evidence="4">Gsoil 348</strain>
    </source>
</reference>
<evidence type="ECO:0000259" key="2">
    <source>
        <dbReference type="Pfam" id="PF14321"/>
    </source>
</evidence>
<evidence type="ECO:0000313" key="4">
    <source>
        <dbReference type="EMBL" id="AIE86805.1"/>
    </source>
</evidence>
<keyword evidence="5" id="KW-1185">Reference proteome</keyword>
<sequence>MRLFATDDMSTGFDHVWVTIKQVSLTAASGDRVIFDDPAGRIIDLKTLRDAAGRRFNLLSNRAISSGKFAGLKVVVNSDLNVFPTGATTATAATFDGSTTGGTKTLSVDFASPRDLLTGTNLIVDFDLSKWTLTGNVVSATDNHFLNIVEDSRVDDPLRHELDDYHGTISNLSGAAPDSTFTLTQRNGTVNVKTDANASIFQESAAGSPSLTNGERVEVTGVFSTSANAIIATTIKIDDVNDNDPDQVKGQISSFSADTKTAVITIVRSHGFVPTNTTLTLQFADTTKFFSHRGVTLTSADFFAQVANGNFIEAEGTISGDTFTVTKAKLEDEVGHHGEGGGHHGGDGNHDGAELTGTISDLAADAGTFTLTVTRWEGLMLSSGAKVSVTTSASTEFKLNGATATKAAFFAALATATSVQVEGTYDDATKSLAATEIKIGDNGGGGHGGGGGGGND</sequence>